<accession>A0ACC2E4E7</accession>
<protein>
    <submittedName>
        <fullName evidence="1">Uncharacterized protein</fullName>
    </submittedName>
</protein>
<evidence type="ECO:0000313" key="2">
    <source>
        <dbReference type="Proteomes" id="UP001162992"/>
    </source>
</evidence>
<dbReference type="Proteomes" id="UP001162992">
    <property type="component" value="Chromosome 3"/>
</dbReference>
<proteinExistence type="predicted"/>
<reference evidence="2" key="1">
    <citation type="journal article" date="2024" name="Proc. Natl. Acad. Sci. U.S.A.">
        <title>Extraordinary preservation of gene collinearity over three hundred million years revealed in homosporous lycophytes.</title>
        <authorList>
            <person name="Li C."/>
            <person name="Wickell D."/>
            <person name="Kuo L.Y."/>
            <person name="Chen X."/>
            <person name="Nie B."/>
            <person name="Liao X."/>
            <person name="Peng D."/>
            <person name="Ji J."/>
            <person name="Jenkins J."/>
            <person name="Williams M."/>
            <person name="Shu S."/>
            <person name="Plott C."/>
            <person name="Barry K."/>
            <person name="Rajasekar S."/>
            <person name="Grimwood J."/>
            <person name="Han X."/>
            <person name="Sun S."/>
            <person name="Hou Z."/>
            <person name="He W."/>
            <person name="Dai G."/>
            <person name="Sun C."/>
            <person name="Schmutz J."/>
            <person name="Leebens-Mack J.H."/>
            <person name="Li F.W."/>
            <person name="Wang L."/>
        </authorList>
    </citation>
    <scope>NUCLEOTIDE SEQUENCE [LARGE SCALE GENOMIC DNA]</scope>
    <source>
        <strain evidence="2">cv. PW_Plant_1</strain>
    </source>
</reference>
<keyword evidence="2" id="KW-1185">Reference proteome</keyword>
<comment type="caution">
    <text evidence="1">The sequence shown here is derived from an EMBL/GenBank/DDBJ whole genome shotgun (WGS) entry which is preliminary data.</text>
</comment>
<name>A0ACC2E4E7_DIPCM</name>
<gene>
    <name evidence="1" type="ORF">O6H91_03G025000</name>
</gene>
<dbReference type="EMBL" id="CM055094">
    <property type="protein sequence ID" value="KAJ7561349.1"/>
    <property type="molecule type" value="Genomic_DNA"/>
</dbReference>
<evidence type="ECO:0000313" key="1">
    <source>
        <dbReference type="EMBL" id="KAJ7561349.1"/>
    </source>
</evidence>
<organism evidence="1 2">
    <name type="scientific">Diphasiastrum complanatum</name>
    <name type="common">Issler's clubmoss</name>
    <name type="synonym">Lycopodium complanatum</name>
    <dbReference type="NCBI Taxonomy" id="34168"/>
    <lineage>
        <taxon>Eukaryota</taxon>
        <taxon>Viridiplantae</taxon>
        <taxon>Streptophyta</taxon>
        <taxon>Embryophyta</taxon>
        <taxon>Tracheophyta</taxon>
        <taxon>Lycopodiopsida</taxon>
        <taxon>Lycopodiales</taxon>
        <taxon>Lycopodiaceae</taxon>
        <taxon>Lycopodioideae</taxon>
        <taxon>Diphasiastrum</taxon>
    </lineage>
</organism>
<sequence length="866" mass="95012">MAITKHFFVLLGLLVQYGWWVISAQIIASGTVLKATDSNSTWNSPNGSFALGFFQVSSGSAAENLSSSSYYVGIWHANLLQIQPARVWVANRDSPASSNSTLELRSDGDLVLSDSGSVIWDSGTSNLGVTEAEVQETGNFVLRSNSSTVWETFVHPTDTILPGQTMVYGSNLVAWKAKSDPAQGNYTLSMQPWKNGTLRLLFVNNTLEYWSQSGNTSFQISSLRLTSDGNLGLFDPSGVQGWAPQSSCLSIPGGGKAPLSRLTLDPDGNLRWYNWTGTSGQWGVVYRFLYDQCSVYNACGENGVCNVDASQGGESCPQVEPPIPCSCPQGFNPIDTSELYLGCRPVAPLGCSNQSTVLNNTTYDPPEGLLSDFTNISESSCVALCLEDCSCKAAIYSADSQAQCWLIQSLLNGSHSVGNQFFSRVQKNTHVRIAILTTPDSNAGTKAGITTWAVILIIIGSALGIMCAALFVIVLLKRRRAYSTSQLRKTLLQLPTESGSYGTLVKFSYEYLRAITLDFSQKIGSGAFGTVYLGVAPSQAEYEEVKVAVKVLKDQSGEDDRDTDFLLEVESLGGTQHTNLVHLLGYCAENSKRLLVYEYMENLSLQSKLFYDPPLPWETRFQIVLGAAKGIEYFHNYCNKRIVHRDIKPGNILLDGHYNAKVSDFGVAKIMGLDQTHATNLSLSGTIIYKSPESSTLGQPVTVQADVYSFGVTLIEVVSGKKMVYREEQIKKQGRYMLIGEAVELMRLEAYMELCDERLMGDVNIEQLERIVKVGIWCMQENAYDRPFMEDVVTTMKGDKEIFPPSVYGLPSYVIDSSSSSSSTSSSTTRVRKAYSYSSSSKPISETPTSIDEDLPPQFLSEQHRR</sequence>